<dbReference type="EMBL" id="NBSH01000007">
    <property type="protein sequence ID" value="ORX36879.1"/>
    <property type="molecule type" value="Genomic_DNA"/>
</dbReference>
<comment type="caution">
    <text evidence="2">The sequence shown here is derived from an EMBL/GenBank/DDBJ whole genome shotgun (WGS) entry which is preliminary data.</text>
</comment>
<gene>
    <name evidence="2" type="ORF">BD324DRAFT_475999</name>
</gene>
<dbReference type="Proteomes" id="UP000193218">
    <property type="component" value="Unassembled WGS sequence"/>
</dbReference>
<evidence type="ECO:0000313" key="2">
    <source>
        <dbReference type="EMBL" id="ORX36879.1"/>
    </source>
</evidence>
<evidence type="ECO:0000313" key="3">
    <source>
        <dbReference type="Proteomes" id="UP000193218"/>
    </source>
</evidence>
<proteinExistence type="predicted"/>
<dbReference type="InParanoid" id="A0A1Y1UFX2"/>
<reference evidence="2 3" key="1">
    <citation type="submission" date="2017-03" db="EMBL/GenBank/DDBJ databases">
        <title>Widespread Adenine N6-methylation of Active Genes in Fungi.</title>
        <authorList>
            <consortium name="DOE Joint Genome Institute"/>
            <person name="Mondo S.J."/>
            <person name="Dannebaum R.O."/>
            <person name="Kuo R.C."/>
            <person name="Louie K.B."/>
            <person name="Bewick A.J."/>
            <person name="Labutti K."/>
            <person name="Haridas S."/>
            <person name="Kuo A."/>
            <person name="Salamov A."/>
            <person name="Ahrendt S.R."/>
            <person name="Lau R."/>
            <person name="Bowen B.P."/>
            <person name="Lipzen A."/>
            <person name="Sullivan W."/>
            <person name="Andreopoulos W.B."/>
            <person name="Clum A."/>
            <person name="Lindquist E."/>
            <person name="Daum C."/>
            <person name="Northen T.R."/>
            <person name="Ramamoorthy G."/>
            <person name="Schmitz R.J."/>
            <person name="Gryganskyi A."/>
            <person name="Culley D."/>
            <person name="Magnuson J."/>
            <person name="James T.Y."/>
            <person name="O'Malley M.A."/>
            <person name="Stajich J.E."/>
            <person name="Spatafora J.W."/>
            <person name="Visel A."/>
            <person name="Grigoriev I.V."/>
        </authorList>
    </citation>
    <scope>NUCLEOTIDE SEQUENCE [LARGE SCALE GENOMIC DNA]</scope>
    <source>
        <strain evidence="2 3">NRRL Y-17943</strain>
    </source>
</reference>
<feature type="region of interest" description="Disordered" evidence="1">
    <location>
        <begin position="167"/>
        <end position="195"/>
    </location>
</feature>
<dbReference type="AlphaFoldDB" id="A0A1Y1UFX2"/>
<evidence type="ECO:0000256" key="1">
    <source>
        <dbReference type="SAM" id="MobiDB-lite"/>
    </source>
</evidence>
<dbReference type="GeneID" id="33554699"/>
<organism evidence="2 3">
    <name type="scientific">Kockovaella imperatae</name>
    <dbReference type="NCBI Taxonomy" id="4999"/>
    <lineage>
        <taxon>Eukaryota</taxon>
        <taxon>Fungi</taxon>
        <taxon>Dikarya</taxon>
        <taxon>Basidiomycota</taxon>
        <taxon>Agaricomycotina</taxon>
        <taxon>Tremellomycetes</taxon>
        <taxon>Tremellales</taxon>
        <taxon>Cuniculitremaceae</taxon>
        <taxon>Kockovaella</taxon>
    </lineage>
</organism>
<name>A0A1Y1UFX2_9TREE</name>
<feature type="compositionally biased region" description="Pro residues" evidence="1">
    <location>
        <begin position="185"/>
        <end position="195"/>
    </location>
</feature>
<protein>
    <submittedName>
        <fullName evidence="2">Uncharacterized protein</fullName>
    </submittedName>
</protein>
<dbReference type="RefSeq" id="XP_021870948.1">
    <property type="nucleotide sequence ID" value="XM_022012891.1"/>
</dbReference>
<accession>A0A1Y1UFX2</accession>
<sequence>MAQHRQLVSASYRFDGGSLVLFWASAWNGEERGKGKGGSMRRLKGETCMCFRLGGGYFIIYSFNLIHSLTLSHTLSLSLVLDHTSRLPSHPHSFSHSLQQRIEQNTDTYKDYPCTTALPKHLSPLGPSSFDLTPQATPSTPFERDIKASSLYCPSPPSLTILNISSSRLASPHSDPGQAPNHHIPSPPCRPPTPT</sequence>
<keyword evidence="3" id="KW-1185">Reference proteome</keyword>